<evidence type="ECO:0000256" key="3">
    <source>
        <dbReference type="PIRSR" id="PIRSR640198-3"/>
    </source>
</evidence>
<keyword evidence="2" id="KW-0067">ATP-binding</keyword>
<evidence type="ECO:0000259" key="4">
    <source>
        <dbReference type="PROSITE" id="PS51459"/>
    </source>
</evidence>
<dbReference type="Proteomes" id="UP000528555">
    <property type="component" value="Unassembled WGS sequence"/>
</dbReference>
<accession>A0A850HL92</accession>
<feature type="binding site" evidence="2">
    <location>
        <begin position="180"/>
        <end position="187"/>
    </location>
    <ligand>
        <name>ATP</name>
        <dbReference type="ChEBI" id="CHEBI:30616"/>
    </ligand>
</feature>
<comment type="caution">
    <text evidence="6">The sequence shown here is derived from an EMBL/GenBank/DDBJ whole genome shotgun (WGS) entry which is preliminary data.</text>
</comment>
<gene>
    <name evidence="6" type="ORF">G5A66_09335</name>
    <name evidence="5" type="ORF">G5A75_09355</name>
</gene>
<dbReference type="Gene3D" id="1.10.3290.10">
    <property type="entry name" value="Fido-like domain"/>
    <property type="match status" value="1"/>
</dbReference>
<dbReference type="PROSITE" id="PS51459">
    <property type="entry name" value="FIDO"/>
    <property type="match status" value="1"/>
</dbReference>
<name>A0A850HL92_9FIRM</name>
<dbReference type="InterPro" id="IPR040198">
    <property type="entry name" value="Fido_containing"/>
</dbReference>
<evidence type="ECO:0000313" key="7">
    <source>
        <dbReference type="Proteomes" id="UP000528555"/>
    </source>
</evidence>
<sequence length="271" mass="32256">MKIDISNKLSEIERYKEKCEEWKKNHLVWNPFHKDLLFRLSWNSNSLEGNTLSLEETIQVIEYDEVRSGHTFTEYQEAKTMYAALSQKMTFKGNTKIDLQWIKDTNYLIMQKDGEFRKEDVYIGTPVEVVYYPPKYQKVPELMKRYTEDLPIPETIQAKDVIAHVARKHIEFERIHPFKDGNGRTGRVIMHQQLLNQGILPAIIKDQSKYRQAFRRYDKNGETSLMEYVIAEGILETYHRLENVYEKFLCRDTNEIIKCNSYVEEPKLIEE</sequence>
<keyword evidence="7" id="KW-1185">Reference proteome</keyword>
<evidence type="ECO:0000313" key="8">
    <source>
        <dbReference type="Proteomes" id="UP000701680"/>
    </source>
</evidence>
<protein>
    <submittedName>
        <fullName evidence="6">Fic family protein</fullName>
    </submittedName>
</protein>
<feature type="site" description="Important for autoinhibition of adenylyltransferase activity" evidence="3">
    <location>
        <position position="48"/>
    </location>
</feature>
<dbReference type="EMBL" id="JAAIUO010000006">
    <property type="protein sequence ID" value="NSK15067.1"/>
    <property type="molecule type" value="Genomic_DNA"/>
</dbReference>
<dbReference type="Pfam" id="PF02661">
    <property type="entry name" value="Fic"/>
    <property type="match status" value="1"/>
</dbReference>
<organism evidence="6 7">
    <name type="scientific">Dorea phocaeensis</name>
    <dbReference type="NCBI Taxonomy" id="2040291"/>
    <lineage>
        <taxon>Bacteria</taxon>
        <taxon>Bacillati</taxon>
        <taxon>Bacillota</taxon>
        <taxon>Clostridia</taxon>
        <taxon>Lachnospirales</taxon>
        <taxon>Lachnospiraceae</taxon>
        <taxon>Dorea</taxon>
    </lineage>
</organism>
<proteinExistence type="predicted"/>
<dbReference type="InterPro" id="IPR003812">
    <property type="entry name" value="Fido"/>
</dbReference>
<dbReference type="GO" id="GO:0005524">
    <property type="term" value="F:ATP binding"/>
    <property type="evidence" value="ECO:0007669"/>
    <property type="project" value="UniProtKB-KW"/>
</dbReference>
<feature type="domain" description="Fido" evidence="4">
    <location>
        <begin position="97"/>
        <end position="231"/>
    </location>
</feature>
<dbReference type="PANTHER" id="PTHR13504">
    <property type="entry name" value="FIDO DOMAIN-CONTAINING PROTEIN DDB_G0283145"/>
    <property type="match status" value="1"/>
</dbReference>
<dbReference type="PANTHER" id="PTHR13504:SF38">
    <property type="entry name" value="FIDO DOMAIN-CONTAINING PROTEIN"/>
    <property type="match status" value="1"/>
</dbReference>
<evidence type="ECO:0000256" key="1">
    <source>
        <dbReference type="PIRSR" id="PIRSR640198-1"/>
    </source>
</evidence>
<evidence type="ECO:0000313" key="6">
    <source>
        <dbReference type="EMBL" id="NVH58841.1"/>
    </source>
</evidence>
<dbReference type="Proteomes" id="UP000701680">
    <property type="component" value="Unassembled WGS sequence"/>
</dbReference>
<dbReference type="AlphaFoldDB" id="A0A850HL92"/>
<dbReference type="SUPFAM" id="SSF140931">
    <property type="entry name" value="Fic-like"/>
    <property type="match status" value="1"/>
</dbReference>
<feature type="active site" evidence="1">
    <location>
        <position position="176"/>
    </location>
</feature>
<dbReference type="EMBL" id="JAAITX010000006">
    <property type="protein sequence ID" value="NVH58841.1"/>
    <property type="molecule type" value="Genomic_DNA"/>
</dbReference>
<evidence type="ECO:0000313" key="5">
    <source>
        <dbReference type="EMBL" id="NSK15067.1"/>
    </source>
</evidence>
<keyword evidence="2" id="KW-0547">Nucleotide-binding</keyword>
<dbReference type="RefSeq" id="WP_101695969.1">
    <property type="nucleotide sequence ID" value="NZ_JAAITX010000006.1"/>
</dbReference>
<dbReference type="InterPro" id="IPR036597">
    <property type="entry name" value="Fido-like_dom_sf"/>
</dbReference>
<evidence type="ECO:0000256" key="2">
    <source>
        <dbReference type="PIRSR" id="PIRSR640198-2"/>
    </source>
</evidence>
<reference evidence="6" key="2">
    <citation type="submission" date="2020-02" db="EMBL/GenBank/DDBJ databases">
        <authorList>
            <person name="Littmann E."/>
            <person name="Sorbara M."/>
        </authorList>
    </citation>
    <scope>NUCLEOTIDE SEQUENCE</scope>
    <source>
        <strain evidence="6">MSK.17.11</strain>
        <strain evidence="5">MSK.17.38</strain>
    </source>
</reference>
<reference evidence="7 8" key="1">
    <citation type="journal article" date="2020" name="Cell Host Microbe">
        <title>Functional and Genomic Variation between Human-Derived Isolates of Lachnospiraceae Reveals Inter- and Intra-Species Diversity.</title>
        <authorList>
            <person name="Sorbara M.T."/>
            <person name="Littmann E.R."/>
            <person name="Fontana E."/>
            <person name="Moody T.U."/>
            <person name="Kohout C.E."/>
            <person name="Gjonbalaj M."/>
            <person name="Eaton V."/>
            <person name="Seok R."/>
            <person name="Leiner I.M."/>
            <person name="Pamer E.G."/>
        </authorList>
    </citation>
    <scope>NUCLEOTIDE SEQUENCE [LARGE SCALE GENOMIC DNA]</scope>
    <source>
        <strain evidence="6 7">MSK.17.11</strain>
        <strain evidence="5 8">MSK.17.38</strain>
    </source>
</reference>